<name>A0ABR3VSG3_9PEZI</name>
<reference evidence="7 8" key="1">
    <citation type="journal article" date="2024" name="Commun. Biol.">
        <title>Comparative genomic analysis of thermophilic fungi reveals convergent evolutionary adaptations and gene losses.</title>
        <authorList>
            <person name="Steindorff A.S."/>
            <person name="Aguilar-Pontes M.V."/>
            <person name="Robinson A.J."/>
            <person name="Andreopoulos B."/>
            <person name="LaButti K."/>
            <person name="Kuo A."/>
            <person name="Mondo S."/>
            <person name="Riley R."/>
            <person name="Otillar R."/>
            <person name="Haridas S."/>
            <person name="Lipzen A."/>
            <person name="Grimwood J."/>
            <person name="Schmutz J."/>
            <person name="Clum A."/>
            <person name="Reid I.D."/>
            <person name="Moisan M.C."/>
            <person name="Butler G."/>
            <person name="Nguyen T.T.M."/>
            <person name="Dewar K."/>
            <person name="Conant G."/>
            <person name="Drula E."/>
            <person name="Henrissat B."/>
            <person name="Hansel C."/>
            <person name="Singer S."/>
            <person name="Hutchinson M.I."/>
            <person name="de Vries R.P."/>
            <person name="Natvig D.O."/>
            <person name="Powell A.J."/>
            <person name="Tsang A."/>
            <person name="Grigoriev I.V."/>
        </authorList>
    </citation>
    <scope>NUCLEOTIDE SEQUENCE [LARGE SCALE GENOMIC DNA]</scope>
    <source>
        <strain evidence="7 8">ATCC 24622</strain>
    </source>
</reference>
<dbReference type="PANTHER" id="PTHR42978:SF2">
    <property type="entry name" value="102 KBASES UNSTABLE REGION: FROM 1 TO 119443"/>
    <property type="match status" value="1"/>
</dbReference>
<feature type="domain" description="Metallo-beta-lactamase" evidence="6">
    <location>
        <begin position="48"/>
        <end position="306"/>
    </location>
</feature>
<comment type="similarity">
    <text evidence="2">Belongs to the metallo-beta-lactamase superfamily.</text>
</comment>
<sequence>MSEEFQPLPPPGETAATVILHALSAGHFSLPEEQFIRPATAGSRRTVPSLCFFIQHRDAATGASTRIVFDLGLRRDVSRYAEPIRRHVATRQPMTTDPDVVKSLARGGVAPDDVDYVIYSHVHWDHVGEPRDFARSTFVVGRGSLDLLRGRFPGLRGGHSFFEADLLDPDRTIELLHPEDPALVDSSSSAAANFLQPWRPFGPLPSTIDVFRDGSLFVVDAPGHLPGHVNLLARTARNNDDEARWVYLAGDACHDRRILRGERAIGEWLDAHGHICCIHADRERAEATIETIRRLESSGVEVIFAHDVEWESDERNRSRFLGADSDS</sequence>
<dbReference type="InterPro" id="IPR036866">
    <property type="entry name" value="RibonucZ/Hydroxyglut_hydro"/>
</dbReference>
<dbReference type="CDD" id="cd07730">
    <property type="entry name" value="metallo-hydrolase-like_MBL-fold"/>
    <property type="match status" value="1"/>
</dbReference>
<accession>A0ABR3VSG3</accession>
<keyword evidence="8" id="KW-1185">Reference proteome</keyword>
<evidence type="ECO:0000313" key="7">
    <source>
        <dbReference type="EMBL" id="KAL1844586.1"/>
    </source>
</evidence>
<keyword evidence="4" id="KW-0378">Hydrolase</keyword>
<dbReference type="SUPFAM" id="SSF56281">
    <property type="entry name" value="Metallo-hydrolase/oxidoreductase"/>
    <property type="match status" value="1"/>
</dbReference>
<keyword evidence="5" id="KW-0862">Zinc</keyword>
<dbReference type="Proteomes" id="UP001586593">
    <property type="component" value="Unassembled WGS sequence"/>
</dbReference>
<evidence type="ECO:0000256" key="4">
    <source>
        <dbReference type="ARBA" id="ARBA00022801"/>
    </source>
</evidence>
<proteinExistence type="inferred from homology"/>
<dbReference type="InterPro" id="IPR001279">
    <property type="entry name" value="Metallo-B-lactamas"/>
</dbReference>
<dbReference type="SMART" id="SM00849">
    <property type="entry name" value="Lactamase_B"/>
    <property type="match status" value="1"/>
</dbReference>
<evidence type="ECO:0000313" key="8">
    <source>
        <dbReference type="Proteomes" id="UP001586593"/>
    </source>
</evidence>
<keyword evidence="3" id="KW-0479">Metal-binding</keyword>
<gene>
    <name evidence="7" type="ORF">VTK73DRAFT_2249</name>
</gene>
<dbReference type="InterPro" id="IPR051013">
    <property type="entry name" value="MBL_superfamily_lactonases"/>
</dbReference>
<evidence type="ECO:0000259" key="6">
    <source>
        <dbReference type="SMART" id="SM00849"/>
    </source>
</evidence>
<dbReference type="PANTHER" id="PTHR42978">
    <property type="entry name" value="QUORUM-QUENCHING LACTONASE YTNP-RELATED-RELATED"/>
    <property type="match status" value="1"/>
</dbReference>
<comment type="cofactor">
    <cofactor evidence="1">
        <name>Zn(2+)</name>
        <dbReference type="ChEBI" id="CHEBI:29105"/>
    </cofactor>
</comment>
<evidence type="ECO:0000256" key="1">
    <source>
        <dbReference type="ARBA" id="ARBA00001947"/>
    </source>
</evidence>
<dbReference type="Pfam" id="PF00753">
    <property type="entry name" value="Lactamase_B"/>
    <property type="match status" value="1"/>
</dbReference>
<dbReference type="EMBL" id="JAZHXJ010001606">
    <property type="protein sequence ID" value="KAL1844586.1"/>
    <property type="molecule type" value="Genomic_DNA"/>
</dbReference>
<protein>
    <recommendedName>
        <fullName evidence="6">Metallo-beta-lactamase domain-containing protein</fullName>
    </recommendedName>
</protein>
<dbReference type="Gene3D" id="3.60.15.10">
    <property type="entry name" value="Ribonuclease Z/Hydroxyacylglutathione hydrolase-like"/>
    <property type="match status" value="1"/>
</dbReference>
<evidence type="ECO:0000256" key="5">
    <source>
        <dbReference type="ARBA" id="ARBA00022833"/>
    </source>
</evidence>
<comment type="caution">
    <text evidence="7">The sequence shown here is derived from an EMBL/GenBank/DDBJ whole genome shotgun (WGS) entry which is preliminary data.</text>
</comment>
<evidence type="ECO:0000256" key="2">
    <source>
        <dbReference type="ARBA" id="ARBA00007749"/>
    </source>
</evidence>
<organism evidence="7 8">
    <name type="scientific">Phialemonium thermophilum</name>
    <dbReference type="NCBI Taxonomy" id="223376"/>
    <lineage>
        <taxon>Eukaryota</taxon>
        <taxon>Fungi</taxon>
        <taxon>Dikarya</taxon>
        <taxon>Ascomycota</taxon>
        <taxon>Pezizomycotina</taxon>
        <taxon>Sordariomycetes</taxon>
        <taxon>Sordariomycetidae</taxon>
        <taxon>Cephalothecales</taxon>
        <taxon>Cephalothecaceae</taxon>
        <taxon>Phialemonium</taxon>
    </lineage>
</organism>
<evidence type="ECO:0000256" key="3">
    <source>
        <dbReference type="ARBA" id="ARBA00022723"/>
    </source>
</evidence>